<feature type="domain" description="Ion transport" evidence="15">
    <location>
        <begin position="819"/>
        <end position="1063"/>
    </location>
</feature>
<keyword evidence="10" id="KW-0406">Ion transport</keyword>
<dbReference type="GO" id="GO:0005262">
    <property type="term" value="F:calcium channel activity"/>
    <property type="evidence" value="ECO:0007669"/>
    <property type="project" value="UniProtKB-KW"/>
</dbReference>
<keyword evidence="12" id="KW-0407">Ion channel</keyword>
<evidence type="ECO:0000256" key="1">
    <source>
        <dbReference type="ARBA" id="ARBA00004651"/>
    </source>
</evidence>
<feature type="transmembrane region" description="Helical" evidence="14">
    <location>
        <begin position="753"/>
        <end position="771"/>
    </location>
</feature>
<comment type="similarity">
    <text evidence="2">Belongs to the transient receptor (TC 1.A.4) family. LTrpC subfamily. TRPM2 sub-subfamily.</text>
</comment>
<dbReference type="InterPro" id="IPR015797">
    <property type="entry name" value="NUDIX_hydrolase-like_dom_sf"/>
</dbReference>
<evidence type="ECO:0000256" key="2">
    <source>
        <dbReference type="ARBA" id="ARBA00009501"/>
    </source>
</evidence>
<sequence>VTEISITMINKKANDGEQHTANIPMTKFVSCEDSDTDYEDAPNSNPVNFFERFKIYGDVALAISNGKRISRDSKDGEEEDEKKTVEQIEPSLVNTNAYGQLEFLKASRKTIAKFLRLADTTDTSDVVHLFSKKWDLRLSELQLLISVVGGYDTHVKLSPEIQSSLTQSFRWIAETMKPWIITCGIDCGVHKLVGDILQGHKYNETVLLGIANWDIVNGRESLATNDEQTAIKYPVVHPIDQKMVKEKSQADEILLNKDHSYFLLVDFPKGHEHKANQFRSQLENKLVAVQQVVTRPLADPHRCAQTDCYSEETFKPAIQIMVNGGPESIEIASLNLEMKTMPLILVADTGGAADLLCKACQLYDEHDTEDIASMAKIFQEEIKKTFLDYSDDSQKVLKQLLKCAKFKSSITIFHANQNLSLDQVILEVLLKRPEPAPSKSFDGLKVDRKFFQQLELASTWKRADVAKRKLFKGGIGFTHHPKELEDFLCEEMHKNRVATVELLLDTGFDIKVIDYNQLGYLYFKRYEMEYKGLVKKEKVWLKLFLDDEKVKEFQNELDRDQMAVDEQRRNYSRKAGKKTEYIHLKLIQQALIDLCGIDLFPYDALKSYAPLQKLVYPFGELFLWAVFCNMHQMAVMLWRRGDEVLARALMARKIYREMKRGCRHKFSSVDEALLQQLEANENEFSELALGILKNCDISDKEATKELLFKPVYDKTDLTCWTLATSSNFQEFMEHPVCQSIVMERWCGELQLQGSYITVWVIGAIFFPPLVFKLPYYESKKTKCIEDELCKSQKRSVLQRIHSSLYHSRISMFHRAPITKFFTNLMSFLVFLGLFIFVLQSKFKEKPSTSEWVLVAYVVSFTTEELRQIVYSKGMNARQLLRSWWKQAWNKMDLVAILLFYTALGFRLSGNKQIIEIGRVLYTLDLMVWILRLLDFFSVNKKLGTYVVMIKKMTADVLNFVVIFFVFWLSYALARSFILERSESFTFNDLRHFIIPYFEMYGEMFVSPMEANANTTMFGTPKYHSYHEAMVAVIMVIYLLFTNLLLVNLLIALFNNTYASVQTNSNRVWKWQWYLLVEGYIERPILVPPFIVISHIYQFVCFMVKKCCTPTIKKKRASKKKKKNYAGQFNRQFSLKSFLLDTNGYFDEKERHDKERQKYQLKMFRLMKFEEECQQTYLANLCALTPQERKLDQIIERTNQLENVLLKTLDKVLEMDKRLNSLDQIRSRLQRLQFGPVEQIRQTPKDRRTPEKKSFDYRRMHSNMSDVANRHASASRSMSLQADAMFLGKKNSLVPTNSNPLRETAINNERNRKSNELDEIYSQVGSLNAKTEEQVPEAEEDNRPAVEGDIYEQPATLVQRRSLKDIKLDIPPEIDHFNPPKEDKFIHVLSRSMKYPFTDIRRFYFPDSMVDWKVEFPAYSPKPYTSIVVDALEDHGKEEEDPRKLSFNALDGQIDRRSFCGIYDVVSGYPRNPIGRTGISGRGCLKLFGPNHIIELIITRRKNVSLETTNDEREYFEVLVVRNDSADDQYKLPSGEHIGKRPFISRLQKLLCNETLSQLGMGAKEIVRNHATATSVFLEKNERKIYEGYMDDERNTDNAWLETSVRHFHDDADALKKFFLNEKAVDNLKLCWILMHEGAHLPDHQLFYLQEVVSHCKVSFDALPETVYDYI</sequence>
<name>A0A7M5URN9_9CNID</name>
<organism evidence="18 19">
    <name type="scientific">Clytia hemisphaerica</name>
    <dbReference type="NCBI Taxonomy" id="252671"/>
    <lineage>
        <taxon>Eukaryota</taxon>
        <taxon>Metazoa</taxon>
        <taxon>Cnidaria</taxon>
        <taxon>Hydrozoa</taxon>
        <taxon>Hydroidolina</taxon>
        <taxon>Leptothecata</taxon>
        <taxon>Obeliida</taxon>
        <taxon>Clytiidae</taxon>
        <taxon>Clytia</taxon>
    </lineage>
</organism>
<accession>A0A7M5URN9</accession>
<feature type="transmembrane region" description="Helical" evidence="14">
    <location>
        <begin position="956"/>
        <end position="973"/>
    </location>
</feature>
<feature type="transmembrane region" description="Helical" evidence="14">
    <location>
        <begin position="820"/>
        <end position="838"/>
    </location>
</feature>
<dbReference type="Pfam" id="PF25969">
    <property type="entry name" value="NUDT9_N"/>
    <property type="match status" value="1"/>
</dbReference>
<keyword evidence="3" id="KW-0813">Transport</keyword>
<dbReference type="OrthoDB" id="6238217at2759"/>
<dbReference type="InterPro" id="IPR050927">
    <property type="entry name" value="TRPM"/>
</dbReference>
<dbReference type="SUPFAM" id="SSF55811">
    <property type="entry name" value="Nudix"/>
    <property type="match status" value="1"/>
</dbReference>
<feature type="compositionally biased region" description="Polar residues" evidence="13">
    <location>
        <begin position="1292"/>
        <end position="1307"/>
    </location>
</feature>
<dbReference type="InterPro" id="IPR005821">
    <property type="entry name" value="Ion_trans_dom"/>
</dbReference>
<dbReference type="Proteomes" id="UP000594262">
    <property type="component" value="Unplaced"/>
</dbReference>
<evidence type="ECO:0000256" key="6">
    <source>
        <dbReference type="ARBA" id="ARBA00022673"/>
    </source>
</evidence>
<keyword evidence="19" id="KW-1185">Reference proteome</keyword>
<dbReference type="EnsemblMetazoa" id="CLYHEMT001528.1">
    <property type="protein sequence ID" value="CLYHEMP001528.1"/>
    <property type="gene ID" value="CLYHEMG001528"/>
</dbReference>
<evidence type="ECO:0000256" key="9">
    <source>
        <dbReference type="ARBA" id="ARBA00022989"/>
    </source>
</evidence>
<keyword evidence="7 14" id="KW-0812">Transmembrane</keyword>
<evidence type="ECO:0000256" key="5">
    <source>
        <dbReference type="ARBA" id="ARBA00022568"/>
    </source>
</evidence>
<dbReference type="Gene3D" id="3.90.79.10">
    <property type="entry name" value="Nucleoside Triphosphate Pyrophosphohydrolase"/>
    <property type="match status" value="1"/>
</dbReference>
<keyword evidence="4" id="KW-1003">Cell membrane</keyword>
<dbReference type="SUPFAM" id="SSF81324">
    <property type="entry name" value="Voltage-gated potassium channels"/>
    <property type="match status" value="1"/>
</dbReference>
<evidence type="ECO:0000313" key="18">
    <source>
        <dbReference type="EnsemblMetazoa" id="CLYHEMP001528.1"/>
    </source>
</evidence>
<evidence type="ECO:0000256" key="10">
    <source>
        <dbReference type="ARBA" id="ARBA00023065"/>
    </source>
</evidence>
<evidence type="ECO:0000259" key="16">
    <source>
        <dbReference type="Pfam" id="PF18139"/>
    </source>
</evidence>
<evidence type="ECO:0000256" key="12">
    <source>
        <dbReference type="ARBA" id="ARBA00023303"/>
    </source>
</evidence>
<dbReference type="PANTHER" id="PTHR13800:SF1">
    <property type="entry name" value="TRANSIENT RECEPTOR POTENTIAL CATION CHANNEL TRPM"/>
    <property type="match status" value="1"/>
</dbReference>
<dbReference type="Pfam" id="PF18139">
    <property type="entry name" value="LSDAT_euk"/>
    <property type="match status" value="1"/>
</dbReference>
<keyword evidence="5" id="KW-0109">Calcium transport</keyword>
<feature type="transmembrane region" description="Helical" evidence="14">
    <location>
        <begin position="887"/>
        <end position="907"/>
    </location>
</feature>
<keyword evidence="6" id="KW-0107">Calcium channel</keyword>
<evidence type="ECO:0000256" key="11">
    <source>
        <dbReference type="ARBA" id="ARBA00023136"/>
    </source>
</evidence>
<dbReference type="InterPro" id="IPR041491">
    <property type="entry name" value="TRPM_SLOG"/>
</dbReference>
<evidence type="ECO:0000259" key="15">
    <source>
        <dbReference type="Pfam" id="PF00520"/>
    </source>
</evidence>
<keyword evidence="11 14" id="KW-0472">Membrane</keyword>
<feature type="domain" description="TRPM SLOG" evidence="16">
    <location>
        <begin position="112"/>
        <end position="403"/>
    </location>
</feature>
<evidence type="ECO:0000256" key="7">
    <source>
        <dbReference type="ARBA" id="ARBA00022692"/>
    </source>
</evidence>
<evidence type="ECO:0000256" key="4">
    <source>
        <dbReference type="ARBA" id="ARBA00022475"/>
    </source>
</evidence>
<dbReference type="PANTHER" id="PTHR13800">
    <property type="entry name" value="TRANSIENT RECEPTOR POTENTIAL CATION CHANNEL, SUBFAMILY M, MEMBER 6"/>
    <property type="match status" value="1"/>
</dbReference>
<evidence type="ECO:0000256" key="14">
    <source>
        <dbReference type="SAM" id="Phobius"/>
    </source>
</evidence>
<comment type="subcellular location">
    <subcellularLocation>
        <location evidence="1">Cell membrane</location>
        <topology evidence="1">Multi-pass membrane protein</topology>
    </subcellularLocation>
</comment>
<feature type="transmembrane region" description="Helical" evidence="14">
    <location>
        <begin position="1030"/>
        <end position="1053"/>
    </location>
</feature>
<feature type="domain" description="TRPM-like" evidence="17">
    <location>
        <begin position="470"/>
        <end position="734"/>
    </location>
</feature>
<evidence type="ECO:0000256" key="8">
    <source>
        <dbReference type="ARBA" id="ARBA00022837"/>
    </source>
</evidence>
<dbReference type="Pfam" id="PF00520">
    <property type="entry name" value="Ion_trans"/>
    <property type="match status" value="1"/>
</dbReference>
<keyword evidence="8" id="KW-0106">Calcium</keyword>
<evidence type="ECO:0000256" key="3">
    <source>
        <dbReference type="ARBA" id="ARBA00022448"/>
    </source>
</evidence>
<reference evidence="18" key="1">
    <citation type="submission" date="2021-01" db="UniProtKB">
        <authorList>
            <consortium name="EnsemblMetazoa"/>
        </authorList>
    </citation>
    <scope>IDENTIFICATION</scope>
</reference>
<dbReference type="Pfam" id="PF25508">
    <property type="entry name" value="TRPM2"/>
    <property type="match status" value="1"/>
</dbReference>
<evidence type="ECO:0000313" key="19">
    <source>
        <dbReference type="Proteomes" id="UP000594262"/>
    </source>
</evidence>
<proteinExistence type="inferred from homology"/>
<dbReference type="InterPro" id="IPR057366">
    <property type="entry name" value="TRPM-like"/>
</dbReference>
<keyword evidence="9 14" id="KW-1133">Transmembrane helix</keyword>
<dbReference type="GO" id="GO:0005886">
    <property type="term" value="C:plasma membrane"/>
    <property type="evidence" value="ECO:0007669"/>
    <property type="project" value="UniProtKB-SubCell"/>
</dbReference>
<evidence type="ECO:0000256" key="13">
    <source>
        <dbReference type="SAM" id="MobiDB-lite"/>
    </source>
</evidence>
<protein>
    <submittedName>
        <fullName evidence="18">Uncharacterized protein</fullName>
    </submittedName>
</protein>
<evidence type="ECO:0000259" key="17">
    <source>
        <dbReference type="Pfam" id="PF25508"/>
    </source>
</evidence>
<feature type="region of interest" description="Disordered" evidence="13">
    <location>
        <begin position="1290"/>
        <end position="1312"/>
    </location>
</feature>